<dbReference type="GO" id="GO:0015104">
    <property type="term" value="F:antimonite transmembrane transporter activity"/>
    <property type="evidence" value="ECO:0007669"/>
    <property type="project" value="TreeGrafter"/>
</dbReference>
<keyword evidence="3" id="KW-0813">Transport</keyword>
<gene>
    <name evidence="9" type="ORF">ENT73_04530</name>
</gene>
<feature type="transmembrane region" description="Helical" evidence="8">
    <location>
        <begin position="230"/>
        <end position="251"/>
    </location>
</feature>
<evidence type="ECO:0000313" key="9">
    <source>
        <dbReference type="EMBL" id="HGV55335.1"/>
    </source>
</evidence>
<evidence type="ECO:0000256" key="3">
    <source>
        <dbReference type="ARBA" id="ARBA00022448"/>
    </source>
</evidence>
<feature type="transmembrane region" description="Helical" evidence="8">
    <location>
        <begin position="126"/>
        <end position="146"/>
    </location>
</feature>
<proteinExistence type="inferred from homology"/>
<keyword evidence="5 8" id="KW-0812">Transmembrane</keyword>
<keyword evidence="4" id="KW-1003">Cell membrane</keyword>
<comment type="subcellular location">
    <subcellularLocation>
        <location evidence="1">Cell membrane</location>
        <topology evidence="1">Multi-pass membrane protein</topology>
    </subcellularLocation>
</comment>
<dbReference type="AlphaFoldDB" id="A0A832GMY6"/>
<feature type="transmembrane region" description="Helical" evidence="8">
    <location>
        <begin position="291"/>
        <end position="310"/>
    </location>
</feature>
<dbReference type="GO" id="GO:0005886">
    <property type="term" value="C:plasma membrane"/>
    <property type="evidence" value="ECO:0007669"/>
    <property type="project" value="UniProtKB-SubCell"/>
</dbReference>
<dbReference type="PANTHER" id="PTHR43057:SF1">
    <property type="entry name" value="ARSENICAL-RESISTANCE PROTEIN 3"/>
    <property type="match status" value="1"/>
</dbReference>
<evidence type="ECO:0000256" key="1">
    <source>
        <dbReference type="ARBA" id="ARBA00004651"/>
    </source>
</evidence>
<feature type="transmembrane region" description="Helical" evidence="8">
    <location>
        <begin position="36"/>
        <end position="54"/>
    </location>
</feature>
<dbReference type="Pfam" id="PF01758">
    <property type="entry name" value="SBF"/>
    <property type="match status" value="1"/>
</dbReference>
<evidence type="ECO:0000256" key="2">
    <source>
        <dbReference type="ARBA" id="ARBA00010110"/>
    </source>
</evidence>
<dbReference type="GO" id="GO:0015105">
    <property type="term" value="F:arsenite transmembrane transporter activity"/>
    <property type="evidence" value="ECO:0007669"/>
    <property type="project" value="TreeGrafter"/>
</dbReference>
<evidence type="ECO:0000256" key="6">
    <source>
        <dbReference type="ARBA" id="ARBA00022989"/>
    </source>
</evidence>
<evidence type="ECO:0000256" key="5">
    <source>
        <dbReference type="ARBA" id="ARBA00022692"/>
    </source>
</evidence>
<feature type="transmembrane region" description="Helical" evidence="8">
    <location>
        <begin position="158"/>
        <end position="179"/>
    </location>
</feature>
<feature type="transmembrane region" description="Helical" evidence="8">
    <location>
        <begin position="263"/>
        <end position="285"/>
    </location>
</feature>
<dbReference type="InterPro" id="IPR038770">
    <property type="entry name" value="Na+/solute_symporter_sf"/>
</dbReference>
<evidence type="ECO:0000256" key="4">
    <source>
        <dbReference type="ARBA" id="ARBA00022475"/>
    </source>
</evidence>
<dbReference type="GO" id="GO:0015297">
    <property type="term" value="F:antiporter activity"/>
    <property type="evidence" value="ECO:0007669"/>
    <property type="project" value="InterPro"/>
</dbReference>
<sequence length="324" mass="36209">MWKVLGYITKNLVFFIPLSMLLGFLSGYFWDLQFLKNLVLFFTFVMIYPMMINLKFKKILEGGDTATLLTAQAINFLIIPFLAYGIGRFFFGDNYYLTLGLLMAGLVPTSGMTISWTGFAKGNVEAAVKMTVIGLILGSIATPLYVQALMSAHLKVDVWYIFKQIIFVVFLPMIAGYFTQKYLLKRYGPQYMQKTIAPRLSAISTIGVLGIVFIAMALKAKEIASQLSLIAYIFLPLLALYFSNFLLATIVGKLFFKRGDAIALVYGTVMRNLSICLAIAMMTFGKTNSEVALVIALAFIIQVQVAAWYVRFSNRIFGPPEKTA</sequence>
<feature type="transmembrane region" description="Helical" evidence="8">
    <location>
        <begin position="12"/>
        <end position="30"/>
    </location>
</feature>
<evidence type="ECO:0000256" key="8">
    <source>
        <dbReference type="SAM" id="Phobius"/>
    </source>
</evidence>
<reference evidence="9" key="1">
    <citation type="journal article" date="2020" name="mSystems">
        <title>Genome- and Community-Level Interaction Insights into Carbon Utilization and Element Cycling Functions of Hydrothermarchaeota in Hydrothermal Sediment.</title>
        <authorList>
            <person name="Zhou Z."/>
            <person name="Liu Y."/>
            <person name="Xu W."/>
            <person name="Pan J."/>
            <person name="Luo Z.H."/>
            <person name="Li M."/>
        </authorList>
    </citation>
    <scope>NUCLEOTIDE SEQUENCE [LARGE SCALE GENOMIC DNA]</scope>
    <source>
        <strain evidence="9">SpSt-605</strain>
    </source>
</reference>
<dbReference type="Gene3D" id="1.20.1530.20">
    <property type="match status" value="1"/>
</dbReference>
<keyword evidence="6 8" id="KW-1133">Transmembrane helix</keyword>
<dbReference type="InterPro" id="IPR002657">
    <property type="entry name" value="BilAc:Na_symport/Acr3"/>
</dbReference>
<evidence type="ECO:0000256" key="7">
    <source>
        <dbReference type="ARBA" id="ARBA00023136"/>
    </source>
</evidence>
<comment type="caution">
    <text evidence="9">The sequence shown here is derived from an EMBL/GenBank/DDBJ whole genome shotgun (WGS) entry which is preliminary data.</text>
</comment>
<feature type="transmembrane region" description="Helical" evidence="8">
    <location>
        <begin position="66"/>
        <end position="90"/>
    </location>
</feature>
<protein>
    <submittedName>
        <fullName evidence="9">Arsenic resistance protein</fullName>
    </submittedName>
</protein>
<organism evidence="9">
    <name type="scientific">Caldimicrobium thiodismutans</name>
    <dbReference type="NCBI Taxonomy" id="1653476"/>
    <lineage>
        <taxon>Bacteria</taxon>
        <taxon>Pseudomonadati</taxon>
        <taxon>Thermodesulfobacteriota</taxon>
        <taxon>Thermodesulfobacteria</taxon>
        <taxon>Thermodesulfobacteriales</taxon>
        <taxon>Thermodesulfobacteriaceae</taxon>
        <taxon>Caldimicrobium</taxon>
    </lineage>
</organism>
<dbReference type="EMBL" id="DSZU01000078">
    <property type="protein sequence ID" value="HGV55335.1"/>
    <property type="molecule type" value="Genomic_DNA"/>
</dbReference>
<accession>A0A832GMY6</accession>
<name>A0A832GMY6_9BACT</name>
<feature type="transmembrane region" description="Helical" evidence="8">
    <location>
        <begin position="200"/>
        <end position="218"/>
    </location>
</feature>
<dbReference type="PANTHER" id="PTHR43057">
    <property type="entry name" value="ARSENITE EFFLUX TRANSPORTER"/>
    <property type="match status" value="1"/>
</dbReference>
<dbReference type="InterPro" id="IPR004706">
    <property type="entry name" value="Arsenical-R_Acr3"/>
</dbReference>
<keyword evidence="7 8" id="KW-0472">Membrane</keyword>
<comment type="similarity">
    <text evidence="2">Belongs to the arsenical resistance-3 (ACR3) (TC 2.A.59) family.</text>
</comment>
<feature type="transmembrane region" description="Helical" evidence="8">
    <location>
        <begin position="96"/>
        <end position="119"/>
    </location>
</feature>